<keyword evidence="4" id="KW-0274">FAD</keyword>
<dbReference type="PANTHER" id="PTHR43884">
    <property type="entry name" value="ACYL-COA DEHYDROGENASE"/>
    <property type="match status" value="1"/>
</dbReference>
<dbReference type="RefSeq" id="WP_228233728.1">
    <property type="nucleotide sequence ID" value="NZ_JAJGNA010000007.1"/>
</dbReference>
<gene>
    <name evidence="8" type="ORF">LL252_08270</name>
</gene>
<keyword evidence="5" id="KW-0560">Oxidoreductase</keyword>
<evidence type="ECO:0000256" key="3">
    <source>
        <dbReference type="ARBA" id="ARBA00022630"/>
    </source>
</evidence>
<proteinExistence type="inferred from homology"/>
<dbReference type="Pfam" id="PF00441">
    <property type="entry name" value="Acyl-CoA_dh_1"/>
    <property type="match status" value="1"/>
</dbReference>
<evidence type="ECO:0000256" key="2">
    <source>
        <dbReference type="ARBA" id="ARBA00009347"/>
    </source>
</evidence>
<name>A0A9Q3YNC6_9GAMM</name>
<reference evidence="8" key="1">
    <citation type="submission" date="2021-10" db="EMBL/GenBank/DDBJ databases">
        <title>The diversity and Nitrogen Metabolism of Culturable Nitrate-Utilizing Bacteria Within the Oxygen Minimum Zone of the Changjiang (Yangtze River)Estuary.</title>
        <authorList>
            <person name="Zhang D."/>
            <person name="Zheng J."/>
            <person name="Liu S."/>
            <person name="He W."/>
        </authorList>
    </citation>
    <scope>NUCLEOTIDE SEQUENCE</scope>
    <source>
        <strain evidence="8">FXH-223</strain>
    </source>
</reference>
<feature type="domain" description="Acyl-CoA dehydrogenase/oxidase N-terminal" evidence="7">
    <location>
        <begin position="11"/>
        <end position="84"/>
    </location>
</feature>
<evidence type="ECO:0000259" key="7">
    <source>
        <dbReference type="Pfam" id="PF02771"/>
    </source>
</evidence>
<dbReference type="GO" id="GO:0050660">
    <property type="term" value="F:flavin adenine dinucleotide binding"/>
    <property type="evidence" value="ECO:0007669"/>
    <property type="project" value="InterPro"/>
</dbReference>
<keyword evidence="9" id="KW-1185">Reference proteome</keyword>
<feature type="domain" description="Acyl-CoA dehydrogenase/oxidase C-terminal" evidence="6">
    <location>
        <begin position="220"/>
        <end position="339"/>
    </location>
</feature>
<dbReference type="EMBL" id="JAJGNA010000007">
    <property type="protein sequence ID" value="MCC4308566.1"/>
    <property type="molecule type" value="Genomic_DNA"/>
</dbReference>
<protein>
    <submittedName>
        <fullName evidence="8">Acyl-CoA dehydrogenase family protein</fullName>
    </submittedName>
</protein>
<dbReference type="Gene3D" id="1.20.140.10">
    <property type="entry name" value="Butyryl-CoA Dehydrogenase, subunit A, domain 3"/>
    <property type="match status" value="1"/>
</dbReference>
<accession>A0A9Q3YNC6</accession>
<evidence type="ECO:0000256" key="1">
    <source>
        <dbReference type="ARBA" id="ARBA00001974"/>
    </source>
</evidence>
<keyword evidence="3" id="KW-0285">Flavoprotein</keyword>
<comment type="caution">
    <text evidence="8">The sequence shown here is derived from an EMBL/GenBank/DDBJ whole genome shotgun (WGS) entry which is preliminary data.</text>
</comment>
<comment type="cofactor">
    <cofactor evidence="1">
        <name>FAD</name>
        <dbReference type="ChEBI" id="CHEBI:57692"/>
    </cofactor>
</comment>
<dbReference type="InterPro" id="IPR009075">
    <property type="entry name" value="AcylCo_DH/oxidase_C"/>
</dbReference>
<evidence type="ECO:0000256" key="4">
    <source>
        <dbReference type="ARBA" id="ARBA00022827"/>
    </source>
</evidence>
<dbReference type="GO" id="GO:0003995">
    <property type="term" value="F:acyl-CoA dehydrogenase activity"/>
    <property type="evidence" value="ECO:0007669"/>
    <property type="project" value="TreeGrafter"/>
</dbReference>
<sequence>MTHRPDSDADATLVADSLRQFAERDGGLARARDAKDNPRFHEDATRRARFAEAGWFGIAVAEARGGAGMGWHETCALAAMAGRYLLPDPLIGALASAHALSACAGDHADRTLAALLGGDRNVTLLPDPLAADAASIIDDIADCPPGSDLLVLIEDRDEARLVILGEQQDGLRATRQPCVDGGTLTRLSLGPAAWRQAPTLANGTPARVAFAAARDLQWLARAAYLNGLAGAALDITLDYLRLRTQFGRALGTFQALQHRMASCHVDLAAARALLTEACLARHTDRQAEAARAAVARACAGALRITAEAIQCHGAIGFSDEHDIGLFRRKAMAMAAPGGGETGHLLEYARLTER</sequence>
<dbReference type="Proteomes" id="UP001108027">
    <property type="component" value="Unassembled WGS sequence"/>
</dbReference>
<dbReference type="InterPro" id="IPR013786">
    <property type="entry name" value="AcylCoA_DH/ox_N"/>
</dbReference>
<evidence type="ECO:0000259" key="6">
    <source>
        <dbReference type="Pfam" id="PF00441"/>
    </source>
</evidence>
<evidence type="ECO:0000256" key="5">
    <source>
        <dbReference type="ARBA" id="ARBA00023002"/>
    </source>
</evidence>
<evidence type="ECO:0000313" key="9">
    <source>
        <dbReference type="Proteomes" id="UP001108027"/>
    </source>
</evidence>
<dbReference type="Pfam" id="PF02771">
    <property type="entry name" value="Acyl-CoA_dh_N"/>
    <property type="match status" value="1"/>
</dbReference>
<organism evidence="8 9">
    <name type="scientific">Alloalcanivorax marinus</name>
    <dbReference type="NCBI Taxonomy" id="1177169"/>
    <lineage>
        <taxon>Bacteria</taxon>
        <taxon>Pseudomonadati</taxon>
        <taxon>Pseudomonadota</taxon>
        <taxon>Gammaproteobacteria</taxon>
        <taxon>Oceanospirillales</taxon>
        <taxon>Alcanivoracaceae</taxon>
        <taxon>Alloalcanivorax</taxon>
    </lineage>
</organism>
<dbReference type="InterPro" id="IPR036250">
    <property type="entry name" value="AcylCo_DH-like_C"/>
</dbReference>
<dbReference type="AlphaFoldDB" id="A0A9Q3YNC6"/>
<dbReference type="Gene3D" id="1.10.540.10">
    <property type="entry name" value="Acyl-CoA dehydrogenase/oxidase, N-terminal domain"/>
    <property type="match status" value="1"/>
</dbReference>
<comment type="similarity">
    <text evidence="2">Belongs to the acyl-CoA dehydrogenase family.</text>
</comment>
<dbReference type="SUPFAM" id="SSF47203">
    <property type="entry name" value="Acyl-CoA dehydrogenase C-terminal domain-like"/>
    <property type="match status" value="1"/>
</dbReference>
<dbReference type="PANTHER" id="PTHR43884:SF20">
    <property type="entry name" value="ACYL-COA DEHYDROGENASE FADE28"/>
    <property type="match status" value="1"/>
</dbReference>
<dbReference type="InterPro" id="IPR037069">
    <property type="entry name" value="AcylCoA_DH/ox_N_sf"/>
</dbReference>
<dbReference type="SUPFAM" id="SSF56645">
    <property type="entry name" value="Acyl-CoA dehydrogenase NM domain-like"/>
    <property type="match status" value="1"/>
</dbReference>
<dbReference type="InterPro" id="IPR009100">
    <property type="entry name" value="AcylCoA_DH/oxidase_NM_dom_sf"/>
</dbReference>
<evidence type="ECO:0000313" key="8">
    <source>
        <dbReference type="EMBL" id="MCC4308566.1"/>
    </source>
</evidence>